<comment type="caution">
    <text evidence="5">The sequence shown here is derived from an EMBL/GenBank/DDBJ whole genome shotgun (WGS) entry which is preliminary data.</text>
</comment>
<gene>
    <name evidence="4" type="ORF">QVN81_02995</name>
    <name evidence="5" type="ORF">QVN84_03605</name>
</gene>
<evidence type="ECO:0000313" key="6">
    <source>
        <dbReference type="Proteomes" id="UP001167831"/>
    </source>
</evidence>
<sequence>MKKTVMMMLFSLACTVMYAQERSITGVLTDRDTKETLAQVTIQMLTADSTYVTGATSGENGKFRLKAPSDGRYILKFSSVGYIPAFKNVEVKDGSDTDMGEVVLGAEATMLKGATVTGHAARVVVREDTLVYNAAAYRTPEGSVIEELIKRLPGAKIDDDGKVTINGQEVKKIKVDGKEFMTGDTETALKNLPTSIVEKVKAYNDKSDLSRVTGIDDGNEETVLDFALKRGMNRGLFSNADVSYGTEDRYAERLMGAYFTDKLRFMFMGNANNVNNQGFPGGGGRGNFGRGRNGLNTSKMLGMNFNYDDGEKFKLDGSVRWNHNNSDARSKSSAENFVSTLSSFSNSLNHSYTRGDRWNAQMRLEWKPDTMTNIMFRPSVSYSANDSRSTNRSASYNSDPYNYVDNPLDEDAIATLDKEGVMVNSNNSSSIGYNESKQFGGSLQYNRRLGSKGRNFTVRGEGRYSEGNSNSLSLTNVHLYQVLNQAGADSTYQTNRYRVTPTRNWNYALQATYSEPLWKGAFLQLSYKFNYSFSKSDQNTYDFSNLGEDFFSGLSPEYRGWDKYLARLNNPYESYLDTRLSRYSEYKNRTHDIELTFRMIGEKYNFNVGVLLQPQHSNFVQDYLGVLKDTARTVTNITPTLDFRYRFSKVSNLRVRYRGYTTQPGMSDLLDITDDSDPLNITMGNPGLKPSFTNNLSINYNNFVEYHQQAISGFVNLNTTRNSIASKVTYDETTGGRITRPVNVNGNWNMFGGMMYSIAIDSTGYWNVSTSTDVSYSNNVGFLTLDRNEEARKNITRNLSLQERLALSYRNDWLEIEADGSFNYNHARNKLQSQSNMDTWRFAYGASLTLDCPWGTSLSTDLHQNSRRGFSDKSFNTDELVWNAQISQSFLKGKPLSVMIQFYDILRNQSNFSRTINAMQRSDVEYNSINSYAMLHVVYRFNMFGGKNTRREMRGGPDRPGRPDGPGRPGGRGGNRGGRPPRGGFPMMPIM</sequence>
<accession>A0AAW7JH88</accession>
<dbReference type="Proteomes" id="UP001168478">
    <property type="component" value="Unassembled WGS sequence"/>
</dbReference>
<dbReference type="SUPFAM" id="SSF49452">
    <property type="entry name" value="Starch-binding domain-like"/>
    <property type="match status" value="1"/>
</dbReference>
<dbReference type="Proteomes" id="UP001167831">
    <property type="component" value="Unassembled WGS sequence"/>
</dbReference>
<feature type="compositionally biased region" description="Gly residues" evidence="1">
    <location>
        <begin position="967"/>
        <end position="981"/>
    </location>
</feature>
<protein>
    <submittedName>
        <fullName evidence="5">Outer membrane beta-barrel protein</fullName>
    </submittedName>
</protein>
<reference evidence="5" key="2">
    <citation type="submission" date="2023-08" db="EMBL/GenBank/DDBJ databases">
        <title>Identification and characterization of horizontal gene transfer across gut microbiota members of farm animals based on homology search.</title>
        <authorList>
            <person name="Schwarzerova J."/>
            <person name="Nykrynova M."/>
            <person name="Jureckova K."/>
            <person name="Cejkova D."/>
            <person name="Rychlik I."/>
        </authorList>
    </citation>
    <scope>NUCLEOTIDE SEQUENCE</scope>
    <source>
        <strain evidence="5">ET15</strain>
        <strain evidence="4">ET37</strain>
    </source>
</reference>
<dbReference type="EMBL" id="JAUEIE010000002">
    <property type="protein sequence ID" value="MDN0021992.1"/>
    <property type="molecule type" value="Genomic_DNA"/>
</dbReference>
<proteinExistence type="predicted"/>
<evidence type="ECO:0000313" key="5">
    <source>
        <dbReference type="EMBL" id="MDN0024615.1"/>
    </source>
</evidence>
<name>A0AAW7JH88_9BACT</name>
<evidence type="ECO:0000313" key="4">
    <source>
        <dbReference type="EMBL" id="MDN0021992.1"/>
    </source>
</evidence>
<reference evidence="5" key="1">
    <citation type="submission" date="2023-06" db="EMBL/GenBank/DDBJ databases">
        <authorList>
            <person name="Zeman M."/>
            <person name="Kubasova T."/>
            <person name="Jahodarova E."/>
            <person name="Nykrynova M."/>
            <person name="Rychlik I."/>
        </authorList>
    </citation>
    <scope>NUCLEOTIDE SEQUENCE</scope>
    <source>
        <strain evidence="5">ET15</strain>
        <strain evidence="4">ET37</strain>
    </source>
</reference>
<feature type="compositionally biased region" description="Polar residues" evidence="1">
    <location>
        <begin position="381"/>
        <end position="400"/>
    </location>
</feature>
<feature type="domain" description="Outer membrane protein beta-barrel" evidence="3">
    <location>
        <begin position="449"/>
        <end position="787"/>
    </location>
</feature>
<evidence type="ECO:0000313" key="7">
    <source>
        <dbReference type="Proteomes" id="UP001168478"/>
    </source>
</evidence>
<dbReference type="InterPro" id="IPR041700">
    <property type="entry name" value="OMP_b-brl_3"/>
</dbReference>
<dbReference type="GO" id="GO:0030246">
    <property type="term" value="F:carbohydrate binding"/>
    <property type="evidence" value="ECO:0007669"/>
    <property type="project" value="InterPro"/>
</dbReference>
<dbReference type="Gene3D" id="2.60.40.1120">
    <property type="entry name" value="Carboxypeptidase-like, regulatory domain"/>
    <property type="match status" value="1"/>
</dbReference>
<dbReference type="Pfam" id="PF13715">
    <property type="entry name" value="CarbopepD_reg_2"/>
    <property type="match status" value="1"/>
</dbReference>
<feature type="chain" id="PRO_5043454194" evidence="2">
    <location>
        <begin position="20"/>
        <end position="991"/>
    </location>
</feature>
<feature type="region of interest" description="Disordered" evidence="1">
    <location>
        <begin position="381"/>
        <end position="402"/>
    </location>
</feature>
<feature type="signal peptide" evidence="2">
    <location>
        <begin position="1"/>
        <end position="19"/>
    </location>
</feature>
<evidence type="ECO:0000256" key="2">
    <source>
        <dbReference type="SAM" id="SignalP"/>
    </source>
</evidence>
<organism evidence="5 7">
    <name type="scientific">Leyella lascolaii</name>
    <dbReference type="NCBI Taxonomy" id="1776379"/>
    <lineage>
        <taxon>Bacteria</taxon>
        <taxon>Pseudomonadati</taxon>
        <taxon>Bacteroidota</taxon>
        <taxon>Bacteroidia</taxon>
        <taxon>Bacteroidales</taxon>
        <taxon>Prevotellaceae</taxon>
        <taxon>Leyella</taxon>
    </lineage>
</organism>
<evidence type="ECO:0000259" key="3">
    <source>
        <dbReference type="Pfam" id="PF14905"/>
    </source>
</evidence>
<dbReference type="AlphaFoldDB" id="A0AAW7JH88"/>
<keyword evidence="6" id="KW-1185">Reference proteome</keyword>
<feature type="compositionally biased region" description="Basic and acidic residues" evidence="1">
    <location>
        <begin position="949"/>
        <end position="962"/>
    </location>
</feature>
<dbReference type="EMBL" id="JAUEIF010000002">
    <property type="protein sequence ID" value="MDN0024615.1"/>
    <property type="molecule type" value="Genomic_DNA"/>
</dbReference>
<dbReference type="Pfam" id="PF14905">
    <property type="entry name" value="OMP_b-brl_3"/>
    <property type="match status" value="1"/>
</dbReference>
<dbReference type="InterPro" id="IPR013784">
    <property type="entry name" value="Carb-bd-like_fold"/>
</dbReference>
<keyword evidence="2" id="KW-0732">Signal</keyword>
<dbReference type="SUPFAM" id="SSF56935">
    <property type="entry name" value="Porins"/>
    <property type="match status" value="1"/>
</dbReference>
<dbReference type="RefSeq" id="WP_288914833.1">
    <property type="nucleotide sequence ID" value="NZ_CAUWBX010000045.1"/>
</dbReference>
<feature type="region of interest" description="Disordered" evidence="1">
    <location>
        <begin position="949"/>
        <end position="991"/>
    </location>
</feature>
<evidence type="ECO:0000256" key="1">
    <source>
        <dbReference type="SAM" id="MobiDB-lite"/>
    </source>
</evidence>